<comment type="caution">
    <text evidence="1">The sequence shown here is derived from an EMBL/GenBank/DDBJ whole genome shotgun (WGS) entry which is preliminary data.</text>
</comment>
<organism evidence="1 2">
    <name type="scientific">Brevundimonas staleyi</name>
    <dbReference type="NCBI Taxonomy" id="74326"/>
    <lineage>
        <taxon>Bacteria</taxon>
        <taxon>Pseudomonadati</taxon>
        <taxon>Pseudomonadota</taxon>
        <taxon>Alphaproteobacteria</taxon>
        <taxon>Caulobacterales</taxon>
        <taxon>Caulobacteraceae</taxon>
        <taxon>Brevundimonas</taxon>
    </lineage>
</organism>
<sequence length="82" mass="8991">MRSGAWSTTTRPPRSPSDFFLTSGNRTISFSLGATWVEDHVALTGTYRIRNEGRSGIYEMFDAEQVAERAPAGAVVKTLGRP</sequence>
<evidence type="ECO:0000313" key="2">
    <source>
        <dbReference type="Proteomes" id="UP001596152"/>
    </source>
</evidence>
<dbReference type="RefSeq" id="WP_374039025.1">
    <property type="nucleotide sequence ID" value="NZ_CP169082.1"/>
</dbReference>
<reference evidence="2" key="1">
    <citation type="journal article" date="2019" name="Int. J. Syst. Evol. Microbiol.">
        <title>The Global Catalogue of Microorganisms (GCM) 10K type strain sequencing project: providing services to taxonomists for standard genome sequencing and annotation.</title>
        <authorList>
            <consortium name="The Broad Institute Genomics Platform"/>
            <consortium name="The Broad Institute Genome Sequencing Center for Infectious Disease"/>
            <person name="Wu L."/>
            <person name="Ma J."/>
        </authorList>
    </citation>
    <scope>NUCLEOTIDE SEQUENCE [LARGE SCALE GENOMIC DNA]</scope>
    <source>
        <strain evidence="2">JCM 12125</strain>
    </source>
</reference>
<accession>A0ABW0FT94</accession>
<gene>
    <name evidence="1" type="ORF">ACFPIE_12185</name>
</gene>
<name>A0ABW0FT94_9CAUL</name>
<keyword evidence="2" id="KW-1185">Reference proteome</keyword>
<evidence type="ECO:0000313" key="1">
    <source>
        <dbReference type="EMBL" id="MFC5344674.1"/>
    </source>
</evidence>
<proteinExistence type="predicted"/>
<protein>
    <submittedName>
        <fullName evidence="1">Uncharacterized protein</fullName>
    </submittedName>
</protein>
<dbReference type="Proteomes" id="UP001596152">
    <property type="component" value="Unassembled WGS sequence"/>
</dbReference>
<dbReference type="EMBL" id="JBHSLF010000023">
    <property type="protein sequence ID" value="MFC5344674.1"/>
    <property type="molecule type" value="Genomic_DNA"/>
</dbReference>